<keyword evidence="2" id="KW-1185">Reference proteome</keyword>
<organism evidence="1 2">
    <name type="scientific">Fluviicola taffensis (strain DSM 16823 / NCIMB 13979 / RW262)</name>
    <dbReference type="NCBI Taxonomy" id="755732"/>
    <lineage>
        <taxon>Bacteria</taxon>
        <taxon>Pseudomonadati</taxon>
        <taxon>Bacteroidota</taxon>
        <taxon>Flavobacteriia</taxon>
        <taxon>Flavobacteriales</taxon>
        <taxon>Crocinitomicaceae</taxon>
        <taxon>Fluviicola</taxon>
    </lineage>
</organism>
<protein>
    <recommendedName>
        <fullName evidence="3">Outer membrane protein beta-barrel domain-containing protein</fullName>
    </recommendedName>
</protein>
<dbReference type="RefSeq" id="WP_013686743.1">
    <property type="nucleotide sequence ID" value="NC_015321.1"/>
</dbReference>
<reference evidence="2" key="2">
    <citation type="submission" date="2011-02" db="EMBL/GenBank/DDBJ databases">
        <title>The complete genome of Fluviicola taffensis DSM 16823.</title>
        <authorList>
            <consortium name="US DOE Joint Genome Institute (JGI-PGF)"/>
            <person name="Lucas S."/>
            <person name="Copeland A."/>
            <person name="Lapidus A."/>
            <person name="Bruce D."/>
            <person name="Goodwin L."/>
            <person name="Pitluck S."/>
            <person name="Kyrpides N."/>
            <person name="Mavromatis K."/>
            <person name="Ivanova N."/>
            <person name="Mikhailova N."/>
            <person name="Pagani I."/>
            <person name="Chertkov O."/>
            <person name="Detter J.C."/>
            <person name="Han C."/>
            <person name="Tapia R."/>
            <person name="Land M."/>
            <person name="Hauser L."/>
            <person name="Markowitz V."/>
            <person name="Cheng J.-F."/>
            <person name="Hugenholtz P."/>
            <person name="Woyke T."/>
            <person name="Wu D."/>
            <person name="Tindall B."/>
            <person name="Pomrenke H.G."/>
            <person name="Brambilla E."/>
            <person name="Klenk H.-P."/>
            <person name="Eisen J.A."/>
        </authorList>
    </citation>
    <scope>NUCLEOTIDE SEQUENCE [LARGE SCALE GENOMIC DNA]</scope>
    <source>
        <strain evidence="2">DSM 16823 / RW262 / RW262</strain>
    </source>
</reference>
<dbReference type="AlphaFoldDB" id="F2IJT3"/>
<sequence precursor="true">MKKSVLLFLVGFIGINSAFYAQSRIPTFELHGSANHPLSNNSEDRTFFGGGFGANLIFRDRKLLSFKTGIETNFFHTWNKSVSLGKMSGKSDVHYKFWNLSIPILLRLHVGQKVKFFLEGGVYLGIPLIGNTTSEYHSYSYFPGGTNVNEPRTEKFEGYFSVSPAASLGVIFPVSQRIDLYLKPEFLFQKNFDVNVYGPGSDFNSHFLYFRLCFGIRINLNNEIE</sequence>
<evidence type="ECO:0008006" key="3">
    <source>
        <dbReference type="Google" id="ProtNLM"/>
    </source>
</evidence>
<gene>
    <name evidence="1" type="ordered locus">Fluta_1987</name>
</gene>
<dbReference type="KEGG" id="fte:Fluta_1987"/>
<dbReference type="STRING" id="755732.Fluta_1987"/>
<dbReference type="EMBL" id="CP002542">
    <property type="protein sequence ID" value="AEA43973.1"/>
    <property type="molecule type" value="Genomic_DNA"/>
</dbReference>
<accession>F2IJT3</accession>
<evidence type="ECO:0000313" key="2">
    <source>
        <dbReference type="Proteomes" id="UP000007463"/>
    </source>
</evidence>
<proteinExistence type="predicted"/>
<dbReference type="HOGENOM" id="CLU_1228428_0_0_10"/>
<reference evidence="1 2" key="1">
    <citation type="journal article" date="2011" name="Stand. Genomic Sci.">
        <title>Complete genome sequence of the gliding freshwater bacterium Fluviicola taffensis type strain (RW262).</title>
        <authorList>
            <person name="Woyke T."/>
            <person name="Chertkov O."/>
            <person name="Lapidus A."/>
            <person name="Nolan M."/>
            <person name="Lucas S."/>
            <person name="Del Rio T.G."/>
            <person name="Tice H."/>
            <person name="Cheng J.F."/>
            <person name="Tapia R."/>
            <person name="Han C."/>
            <person name="Goodwin L."/>
            <person name="Pitluck S."/>
            <person name="Liolios K."/>
            <person name="Pagani I."/>
            <person name="Ivanova N."/>
            <person name="Huntemann M."/>
            <person name="Mavromatis K."/>
            <person name="Mikhailova N."/>
            <person name="Pati A."/>
            <person name="Chen A."/>
            <person name="Palaniappan K."/>
            <person name="Land M."/>
            <person name="Hauser L."/>
            <person name="Brambilla E.M."/>
            <person name="Rohde M."/>
            <person name="Mwirichia R."/>
            <person name="Sikorski J."/>
            <person name="Tindall B.J."/>
            <person name="Goker M."/>
            <person name="Bristow J."/>
            <person name="Eisen J.A."/>
            <person name="Markowitz V."/>
            <person name="Hugenholtz P."/>
            <person name="Klenk H.P."/>
            <person name="Kyrpides N.C."/>
        </authorList>
    </citation>
    <scope>NUCLEOTIDE SEQUENCE [LARGE SCALE GENOMIC DNA]</scope>
    <source>
        <strain evidence="2">DSM 16823 / RW262 / RW262</strain>
    </source>
</reference>
<evidence type="ECO:0000313" key="1">
    <source>
        <dbReference type="EMBL" id="AEA43973.1"/>
    </source>
</evidence>
<dbReference type="Proteomes" id="UP000007463">
    <property type="component" value="Chromosome"/>
</dbReference>
<dbReference type="OrthoDB" id="1472442at2"/>
<name>F2IJT3_FLUTR</name>